<dbReference type="RefSeq" id="WP_092750361.1">
    <property type="nucleotide sequence ID" value="NZ_FMAJ01000005.1"/>
</dbReference>
<proteinExistence type="predicted"/>
<dbReference type="STRING" id="1138170.GA0061105_10513"/>
<reference evidence="2 3" key="1">
    <citation type="submission" date="2016-08" db="EMBL/GenBank/DDBJ databases">
        <authorList>
            <person name="Seilhamer J.J."/>
        </authorList>
    </citation>
    <scope>NUCLEOTIDE SEQUENCE [LARGE SCALE GENOMIC DNA]</scope>
    <source>
        <strain evidence="2 3">HBR26</strain>
    </source>
</reference>
<dbReference type="AlphaFoldDB" id="A0A1C3Y2C0"/>
<evidence type="ECO:0000313" key="3">
    <source>
        <dbReference type="Proteomes" id="UP000198723"/>
    </source>
</evidence>
<dbReference type="Proteomes" id="UP000198723">
    <property type="component" value="Unassembled WGS sequence"/>
</dbReference>
<evidence type="ECO:0000256" key="1">
    <source>
        <dbReference type="SAM" id="MobiDB-lite"/>
    </source>
</evidence>
<name>A0A1C3Y2C0_9HYPH</name>
<evidence type="ECO:0000313" key="2">
    <source>
        <dbReference type="EMBL" id="SCB58546.1"/>
    </source>
</evidence>
<protein>
    <submittedName>
        <fullName evidence="2">Uncharacterized protein</fullName>
    </submittedName>
</protein>
<dbReference type="EMBL" id="FMAJ01000005">
    <property type="protein sequence ID" value="SCB58546.1"/>
    <property type="molecule type" value="Genomic_DNA"/>
</dbReference>
<accession>A0A1C3Y2C0</accession>
<gene>
    <name evidence="2" type="ORF">GA0061105_10513</name>
</gene>
<feature type="compositionally biased region" description="Basic residues" evidence="1">
    <location>
        <begin position="108"/>
        <end position="122"/>
    </location>
</feature>
<sequence length="193" mass="21250">MKTPQRKFVVEFKSGRRRSTIQADSIWGDTDLKAIVRQAETEAPHLFETKLAPDATRQAGEVAQDQKPENQLAASGGANQNQPAAALTEPVQIGPSRNDHAHVGSVLKSKKHSVKRPARKAATRIYERRSGNCVDGVSDARGKKSSAAYVEAPVDELAALDAENRRLKAMLIKQLHLENLQLLKMLERHKSTT</sequence>
<feature type="region of interest" description="Disordered" evidence="1">
    <location>
        <begin position="50"/>
        <end position="122"/>
    </location>
</feature>
<organism evidence="2 3">
    <name type="scientific">Rhizobium aethiopicum</name>
    <dbReference type="NCBI Taxonomy" id="1138170"/>
    <lineage>
        <taxon>Bacteria</taxon>
        <taxon>Pseudomonadati</taxon>
        <taxon>Pseudomonadota</taxon>
        <taxon>Alphaproteobacteria</taxon>
        <taxon>Hyphomicrobiales</taxon>
        <taxon>Rhizobiaceae</taxon>
        <taxon>Rhizobium/Agrobacterium group</taxon>
        <taxon>Rhizobium</taxon>
    </lineage>
</organism>